<evidence type="ECO:0000256" key="3">
    <source>
        <dbReference type="ARBA" id="ARBA00022676"/>
    </source>
</evidence>
<keyword evidence="6" id="KW-0735">Signal-anchor</keyword>
<evidence type="ECO:0000313" key="12">
    <source>
        <dbReference type="Proteomes" id="UP001164286"/>
    </source>
</evidence>
<organism evidence="11 12">
    <name type="scientific">Dioszegia hungarica</name>
    <dbReference type="NCBI Taxonomy" id="4972"/>
    <lineage>
        <taxon>Eukaryota</taxon>
        <taxon>Fungi</taxon>
        <taxon>Dikarya</taxon>
        <taxon>Basidiomycota</taxon>
        <taxon>Agaricomycotina</taxon>
        <taxon>Tremellomycetes</taxon>
        <taxon>Tremellales</taxon>
        <taxon>Bulleribasidiaceae</taxon>
        <taxon>Dioszegia</taxon>
    </lineage>
</organism>
<dbReference type="EC" id="2.4.1.-" evidence="10"/>
<evidence type="ECO:0000256" key="1">
    <source>
        <dbReference type="ARBA" id="ARBA00004323"/>
    </source>
</evidence>
<evidence type="ECO:0000256" key="2">
    <source>
        <dbReference type="ARBA" id="ARBA00008661"/>
    </source>
</evidence>
<dbReference type="PANTHER" id="PTHR11214:SF351">
    <property type="entry name" value="BETA-1,3-GALACTOSYLTRANSFERASE PVG3"/>
    <property type="match status" value="1"/>
</dbReference>
<dbReference type="EMBL" id="JAKWFO010000001">
    <property type="protein sequence ID" value="KAI9639751.1"/>
    <property type="molecule type" value="Genomic_DNA"/>
</dbReference>
<keyword evidence="9" id="KW-0472">Membrane</keyword>
<dbReference type="InterPro" id="IPR002659">
    <property type="entry name" value="Glyco_trans_31"/>
</dbReference>
<evidence type="ECO:0000256" key="4">
    <source>
        <dbReference type="ARBA" id="ARBA00022679"/>
    </source>
</evidence>
<comment type="similarity">
    <text evidence="2 10">Belongs to the glycosyltransferase 31 family.</text>
</comment>
<comment type="subcellular location">
    <subcellularLocation>
        <location evidence="1 10">Golgi apparatus membrane</location>
        <topology evidence="1 10">Single-pass type II membrane protein</topology>
    </subcellularLocation>
</comment>
<reference evidence="11" key="1">
    <citation type="journal article" date="2022" name="G3 (Bethesda)">
        <title>High quality genome of the basidiomycete yeast Dioszegia hungarica PDD-24b-2 isolated from cloud water.</title>
        <authorList>
            <person name="Jarrige D."/>
            <person name="Haridas S."/>
            <person name="Bleykasten-Grosshans C."/>
            <person name="Joly M."/>
            <person name="Nadalig T."/>
            <person name="Sancelme M."/>
            <person name="Vuilleumier S."/>
            <person name="Grigoriev I.V."/>
            <person name="Amato P."/>
            <person name="Bringel F."/>
        </authorList>
    </citation>
    <scope>NUCLEOTIDE SEQUENCE</scope>
    <source>
        <strain evidence="11">PDD-24b-2</strain>
    </source>
</reference>
<gene>
    <name evidence="11" type="ORF">MKK02DRAFT_40075</name>
</gene>
<sequence length="385" mass="44474">MIVYYVLRSYFYDGMGRWYWNYLATIHPAVPHFIPTGDWGPVENPPRHVDEILAAPWMGDFPLPKLTPPAYRHGSSAVTANLISPAIVKIHIFSVPSEKAASKRRFIRSVSPHLNMPAEYRHLVEIKFVMGYFLKDGKEDPEAEKLLEEEQKEHGDLIRLPGLKNGENLRDGKILSWMRAIGLHEDGGRDAWWLFKCDDDTVMNLPNFLDDLLSMDAQKPTYVGTSLNRWPPYHWHFTGMLTGYSHGVLKSLAHGIKHMKQEDVEAAWDDDVLMGELMYTLPSNHECRPSGKTTLRDLPSICDPLNPPPWGYTGTPPNPHPRTSLVLHDYVRRAGDKWLWWIKGDIARHSFKEEMYYQWEWDERIKGKMWVPPKWLEGLKDPGLA</sequence>
<dbReference type="RefSeq" id="XP_052949528.1">
    <property type="nucleotide sequence ID" value="XM_053090937.1"/>
</dbReference>
<accession>A0AA38LYX0</accession>
<dbReference type="GeneID" id="77730142"/>
<dbReference type="GO" id="GO:0000139">
    <property type="term" value="C:Golgi membrane"/>
    <property type="evidence" value="ECO:0007669"/>
    <property type="project" value="UniProtKB-SubCell"/>
</dbReference>
<name>A0AA38LYX0_9TREE</name>
<keyword evidence="12" id="KW-1185">Reference proteome</keyword>
<protein>
    <recommendedName>
        <fullName evidence="10">Hexosyltransferase</fullName>
        <ecNumber evidence="10">2.4.1.-</ecNumber>
    </recommendedName>
</protein>
<dbReference type="Proteomes" id="UP001164286">
    <property type="component" value="Unassembled WGS sequence"/>
</dbReference>
<evidence type="ECO:0000256" key="7">
    <source>
        <dbReference type="ARBA" id="ARBA00022989"/>
    </source>
</evidence>
<evidence type="ECO:0000256" key="6">
    <source>
        <dbReference type="ARBA" id="ARBA00022968"/>
    </source>
</evidence>
<evidence type="ECO:0000256" key="10">
    <source>
        <dbReference type="RuleBase" id="RU363063"/>
    </source>
</evidence>
<evidence type="ECO:0000256" key="5">
    <source>
        <dbReference type="ARBA" id="ARBA00022692"/>
    </source>
</evidence>
<dbReference type="AlphaFoldDB" id="A0AA38LYX0"/>
<keyword evidence="7" id="KW-1133">Transmembrane helix</keyword>
<dbReference type="Gene3D" id="3.90.550.50">
    <property type="match status" value="1"/>
</dbReference>
<dbReference type="GO" id="GO:0051072">
    <property type="term" value="P:4,6-pyruvylated galactose residue biosynthetic process"/>
    <property type="evidence" value="ECO:0007669"/>
    <property type="project" value="TreeGrafter"/>
</dbReference>
<dbReference type="PANTHER" id="PTHR11214">
    <property type="entry name" value="BETA-1,3-N-ACETYLGLUCOSAMINYLTRANSFERASE"/>
    <property type="match status" value="1"/>
</dbReference>
<evidence type="ECO:0000256" key="9">
    <source>
        <dbReference type="ARBA" id="ARBA00023136"/>
    </source>
</evidence>
<proteinExistence type="inferred from homology"/>
<evidence type="ECO:0000313" key="11">
    <source>
        <dbReference type="EMBL" id="KAI9639751.1"/>
    </source>
</evidence>
<evidence type="ECO:0000256" key="8">
    <source>
        <dbReference type="ARBA" id="ARBA00023034"/>
    </source>
</evidence>
<keyword evidence="3 10" id="KW-0328">Glycosyltransferase</keyword>
<dbReference type="GO" id="GO:0016758">
    <property type="term" value="F:hexosyltransferase activity"/>
    <property type="evidence" value="ECO:0007669"/>
    <property type="project" value="InterPro"/>
</dbReference>
<comment type="caution">
    <text evidence="11">The sequence shown here is derived from an EMBL/GenBank/DDBJ whole genome shotgun (WGS) entry which is preliminary data.</text>
</comment>
<keyword evidence="4" id="KW-0808">Transferase</keyword>
<keyword evidence="5" id="KW-0812">Transmembrane</keyword>
<keyword evidence="8 10" id="KW-0333">Golgi apparatus</keyword>